<name>A0A8S5S447_9CAUD</name>
<evidence type="ECO:0000313" key="1">
    <source>
        <dbReference type="EMBL" id="DAF45710.1"/>
    </source>
</evidence>
<sequence>MPSSLSCRILTMCLHITTPTCYVCEHYHFTTVIIL</sequence>
<accession>A0A8S5S447</accession>
<proteinExistence type="predicted"/>
<reference evidence="1" key="1">
    <citation type="journal article" date="2021" name="Proc. Natl. Acad. Sci. U.S.A.">
        <title>A Catalog of Tens of Thousands of Viruses from Human Metagenomes Reveals Hidden Associations with Chronic Diseases.</title>
        <authorList>
            <person name="Tisza M.J."/>
            <person name="Buck C.B."/>
        </authorList>
    </citation>
    <scope>NUCLEOTIDE SEQUENCE</scope>
    <source>
        <strain evidence="1">CtJ7x27</strain>
    </source>
</reference>
<protein>
    <submittedName>
        <fullName evidence="1">Uncharacterized protein</fullName>
    </submittedName>
</protein>
<organism evidence="1">
    <name type="scientific">Siphoviridae sp. ctJ7x27</name>
    <dbReference type="NCBI Taxonomy" id="2827835"/>
    <lineage>
        <taxon>Viruses</taxon>
        <taxon>Duplodnaviria</taxon>
        <taxon>Heunggongvirae</taxon>
        <taxon>Uroviricota</taxon>
        <taxon>Caudoviricetes</taxon>
    </lineage>
</organism>
<dbReference type="EMBL" id="BK032517">
    <property type="protein sequence ID" value="DAF45710.1"/>
    <property type="molecule type" value="Genomic_DNA"/>
</dbReference>